<keyword evidence="7 8" id="KW-0131">Cell cycle</keyword>
<keyword evidence="2 8" id="KW-0812">Transmembrane</keyword>
<protein>
    <recommendedName>
        <fullName evidence="8">Septation ring formation regulator EzrA</fullName>
    </recommendedName>
</protein>
<feature type="topological domain" description="Cytoplasmic" evidence="8">
    <location>
        <begin position="32"/>
        <end position="575"/>
    </location>
</feature>
<evidence type="ECO:0000256" key="4">
    <source>
        <dbReference type="ARBA" id="ARBA00023054"/>
    </source>
</evidence>
<dbReference type="NCBIfam" id="NF003413">
    <property type="entry name" value="PRK04778.1-7"/>
    <property type="match status" value="1"/>
</dbReference>
<dbReference type="OrthoDB" id="1654473at2"/>
<feature type="coiled-coil region" evidence="8">
    <location>
        <begin position="285"/>
        <end position="340"/>
    </location>
</feature>
<feature type="transmembrane region" description="Helical" evidence="9">
    <location>
        <begin position="13"/>
        <end position="31"/>
    </location>
</feature>
<sequence>MDDVEEGVLPLEYIVIAIIILVAVILYGTFARRKIYNEIDRLEEWKIDILNRPVTDEISKVKGLIMSGQTEEKFEKWREEWDEIVAVKLPNLEDQLMDTEEAAEKYQFRKAKNTLVETRERLEQIEKRIELMLQDINELVSSEEQNRTEIVSVQEVFREAKQKLLSQNRSLGKAFPTLEAELEELRQKLQQYETLTDDGNYLEARDVLKEIQDRLTAVQEKIVITPELITLVHTQIPAQLKELEDGTSAMESEGYVLDHLEIQEHIENVESDLVKWDSAIEKTDVEEVKTEVDAVRRSIEGLYDQLESEVDARQLVTEKVEELEHELFKTNNHFQDLQEETNVVQLSYRLEEQELKMIKEVEKKISDMHVRFSAVREAVEGNKQAYSTLAETVLTLKEDLATIDHDMQIQKENLHMLRKDELKALETIKELKRRLIESRRMMKLSNLPGIPESYLDGFELAEDIIIELNDRLSDVPLDIYQVNEVLADAERAVEHSTEVTKKLVEDAILTERLIQFGNRYRGKYRSMNELLQKAEDHFRRYEYEEALSTAEAAIEKVDPEVLQSLKDDVREPVRT</sequence>
<evidence type="ECO:0000256" key="8">
    <source>
        <dbReference type="HAMAP-Rule" id="MF_00728"/>
    </source>
</evidence>
<dbReference type="EMBL" id="SWFM01000007">
    <property type="protein sequence ID" value="TKD67950.1"/>
    <property type="molecule type" value="Genomic_DNA"/>
</dbReference>
<evidence type="ECO:0000313" key="11">
    <source>
        <dbReference type="Proteomes" id="UP000310541"/>
    </source>
</evidence>
<keyword evidence="8" id="KW-1003">Cell membrane</keyword>
<keyword evidence="1 8" id="KW-0132">Cell division</keyword>
<accession>A0A4U1MD03</accession>
<dbReference type="GO" id="GO:0000921">
    <property type="term" value="P:septin ring assembly"/>
    <property type="evidence" value="ECO:0007669"/>
    <property type="project" value="InterPro"/>
</dbReference>
<evidence type="ECO:0000256" key="5">
    <source>
        <dbReference type="ARBA" id="ARBA00023136"/>
    </source>
</evidence>
<dbReference type="GO" id="GO:0000917">
    <property type="term" value="P:division septum assembly"/>
    <property type="evidence" value="ECO:0007669"/>
    <property type="project" value="UniProtKB-KW"/>
</dbReference>
<dbReference type="Pfam" id="PF06160">
    <property type="entry name" value="EzrA"/>
    <property type="match status" value="1"/>
</dbReference>
<comment type="similarity">
    <text evidence="8">Belongs to the EzrA family.</text>
</comment>
<evidence type="ECO:0000313" key="10">
    <source>
        <dbReference type="EMBL" id="TKD67950.1"/>
    </source>
</evidence>
<evidence type="ECO:0000256" key="2">
    <source>
        <dbReference type="ARBA" id="ARBA00022692"/>
    </source>
</evidence>
<evidence type="ECO:0000256" key="9">
    <source>
        <dbReference type="SAM" id="Phobius"/>
    </source>
</evidence>
<keyword evidence="6 8" id="KW-0717">Septation</keyword>
<proteinExistence type="inferred from homology"/>
<gene>
    <name evidence="8 10" type="primary">ezrA</name>
    <name evidence="10" type="ORF">FBF83_18045</name>
</gene>
<comment type="function">
    <text evidence="8">Negative regulator of FtsZ ring formation; modulates the frequency and position of FtsZ ring formation. Inhibits FtsZ ring formation at polar sites. Interacts either with FtsZ or with one of its binding partners to promote depolymerization.</text>
</comment>
<keyword evidence="5 8" id="KW-0472">Membrane</keyword>
<dbReference type="InterPro" id="IPR010379">
    <property type="entry name" value="EzrA"/>
</dbReference>
<feature type="coiled-coil region" evidence="8">
    <location>
        <begin position="168"/>
        <end position="221"/>
    </location>
</feature>
<evidence type="ECO:0000256" key="3">
    <source>
        <dbReference type="ARBA" id="ARBA00022989"/>
    </source>
</evidence>
<comment type="subcellular location">
    <subcellularLocation>
        <location evidence="8">Cell membrane</location>
        <topology evidence="8">Single-pass membrane protein</topology>
    </subcellularLocation>
    <text evidence="8">Colocalized with FtsZ to the nascent septal site.</text>
</comment>
<dbReference type="HAMAP" id="MF_00728">
    <property type="entry name" value="EzrA"/>
    <property type="match status" value="1"/>
</dbReference>
<dbReference type="AlphaFoldDB" id="A0A4U1MD03"/>
<reference evidence="10 11" key="1">
    <citation type="submission" date="2019-04" db="EMBL/GenBank/DDBJ databases">
        <title>Genome sequence of Bacillus hwajinpoensis strain Y2.</title>
        <authorList>
            <person name="Fair J.L."/>
            <person name="Maclea K.S."/>
        </authorList>
    </citation>
    <scope>NUCLEOTIDE SEQUENCE [LARGE SCALE GENOMIC DNA]</scope>
    <source>
        <strain evidence="10 11">Y2</strain>
    </source>
</reference>
<dbReference type="Proteomes" id="UP000310541">
    <property type="component" value="Unassembled WGS sequence"/>
</dbReference>
<keyword evidence="4 8" id="KW-0175">Coiled coil</keyword>
<evidence type="ECO:0000256" key="7">
    <source>
        <dbReference type="ARBA" id="ARBA00023306"/>
    </source>
</evidence>
<evidence type="ECO:0000256" key="1">
    <source>
        <dbReference type="ARBA" id="ARBA00022618"/>
    </source>
</evidence>
<dbReference type="GO" id="GO:0005940">
    <property type="term" value="C:septin ring"/>
    <property type="evidence" value="ECO:0007669"/>
    <property type="project" value="InterPro"/>
</dbReference>
<evidence type="ECO:0000256" key="6">
    <source>
        <dbReference type="ARBA" id="ARBA00023210"/>
    </source>
</evidence>
<feature type="topological domain" description="Extracellular" evidence="8">
    <location>
        <begin position="1"/>
        <end position="13"/>
    </location>
</feature>
<keyword evidence="3 8" id="KW-1133">Transmembrane helix</keyword>
<name>A0A4U1MD03_9BACL</name>
<comment type="caution">
    <text evidence="10">The sequence shown here is derived from an EMBL/GenBank/DDBJ whole genome shotgun (WGS) entry which is preliminary data.</text>
</comment>
<organism evidence="10 11">
    <name type="scientific">Guptibacillus hwajinpoensis</name>
    <dbReference type="NCBI Taxonomy" id="208199"/>
    <lineage>
        <taxon>Bacteria</taxon>
        <taxon>Bacillati</taxon>
        <taxon>Bacillota</taxon>
        <taxon>Bacilli</taxon>
        <taxon>Bacillales</taxon>
        <taxon>Guptibacillaceae</taxon>
        <taxon>Guptibacillus</taxon>
    </lineage>
</organism>
<feature type="coiled-coil region" evidence="8">
    <location>
        <begin position="89"/>
        <end position="142"/>
    </location>
</feature>
<dbReference type="GO" id="GO:0005886">
    <property type="term" value="C:plasma membrane"/>
    <property type="evidence" value="ECO:0007669"/>
    <property type="project" value="UniProtKB-SubCell"/>
</dbReference>